<dbReference type="AlphaFoldDB" id="A0A4R7C5W3"/>
<dbReference type="Proteomes" id="UP000295122">
    <property type="component" value="Unassembled WGS sequence"/>
</dbReference>
<organism evidence="3 4">
    <name type="scientific">Enterovirga rhinocerotis</name>
    <dbReference type="NCBI Taxonomy" id="1339210"/>
    <lineage>
        <taxon>Bacteria</taxon>
        <taxon>Pseudomonadati</taxon>
        <taxon>Pseudomonadota</taxon>
        <taxon>Alphaproteobacteria</taxon>
        <taxon>Hyphomicrobiales</taxon>
        <taxon>Methylobacteriaceae</taxon>
        <taxon>Enterovirga</taxon>
    </lineage>
</organism>
<dbReference type="Gene3D" id="2.40.128.110">
    <property type="entry name" value="Lipid/polyisoprenoid-binding, YceI-like"/>
    <property type="match status" value="1"/>
</dbReference>
<comment type="caution">
    <text evidence="3">The sequence shown here is derived from an EMBL/GenBank/DDBJ whole genome shotgun (WGS) entry which is preliminary data.</text>
</comment>
<proteinExistence type="predicted"/>
<dbReference type="PANTHER" id="PTHR34406:SF1">
    <property type="entry name" value="PROTEIN YCEI"/>
    <property type="match status" value="1"/>
</dbReference>
<dbReference type="PANTHER" id="PTHR34406">
    <property type="entry name" value="PROTEIN YCEI"/>
    <property type="match status" value="1"/>
</dbReference>
<protein>
    <submittedName>
        <fullName evidence="3">Polyisoprenoid-binding protein YceI</fullName>
    </submittedName>
</protein>
<dbReference type="OrthoDB" id="9811006at2"/>
<keyword evidence="4" id="KW-1185">Reference proteome</keyword>
<evidence type="ECO:0000313" key="4">
    <source>
        <dbReference type="Proteomes" id="UP000295122"/>
    </source>
</evidence>
<evidence type="ECO:0000256" key="1">
    <source>
        <dbReference type="SAM" id="SignalP"/>
    </source>
</evidence>
<name>A0A4R7C5W3_9HYPH</name>
<evidence type="ECO:0000313" key="3">
    <source>
        <dbReference type="EMBL" id="TDR93473.1"/>
    </source>
</evidence>
<dbReference type="InterPro" id="IPR036761">
    <property type="entry name" value="TTHA0802/YceI-like_sf"/>
</dbReference>
<dbReference type="Pfam" id="PF04264">
    <property type="entry name" value="YceI"/>
    <property type="match status" value="1"/>
</dbReference>
<reference evidence="3 4" key="1">
    <citation type="submission" date="2019-03" db="EMBL/GenBank/DDBJ databases">
        <title>Genomic Encyclopedia of Type Strains, Phase IV (KMG-IV): sequencing the most valuable type-strain genomes for metagenomic binning, comparative biology and taxonomic classification.</title>
        <authorList>
            <person name="Goeker M."/>
        </authorList>
    </citation>
    <scope>NUCLEOTIDE SEQUENCE [LARGE SCALE GENOMIC DNA]</scope>
    <source>
        <strain evidence="3 4">DSM 25903</strain>
    </source>
</reference>
<dbReference type="SMART" id="SM00867">
    <property type="entry name" value="YceI"/>
    <property type="match status" value="1"/>
</dbReference>
<feature type="domain" description="Lipid/polyisoprenoid-binding YceI-like" evidence="2">
    <location>
        <begin position="32"/>
        <end position="201"/>
    </location>
</feature>
<dbReference type="InterPro" id="IPR007372">
    <property type="entry name" value="Lipid/polyisoprenoid-bd_YceI"/>
</dbReference>
<dbReference type="EMBL" id="SNZR01000011">
    <property type="protein sequence ID" value="TDR93473.1"/>
    <property type="molecule type" value="Genomic_DNA"/>
</dbReference>
<feature type="signal peptide" evidence="1">
    <location>
        <begin position="1"/>
        <end position="22"/>
    </location>
</feature>
<dbReference type="SUPFAM" id="SSF101874">
    <property type="entry name" value="YceI-like"/>
    <property type="match status" value="1"/>
</dbReference>
<evidence type="ECO:0000259" key="2">
    <source>
        <dbReference type="SMART" id="SM00867"/>
    </source>
</evidence>
<accession>A0A4R7C5W3</accession>
<keyword evidence="1" id="KW-0732">Signal</keyword>
<sequence length="203" mass="22104">MKHSMKAILLAATLGLAGPAFAQSPSDVPAGTYRLDPSHASLTWRVKHLGLSNYTARFSKLDATLTYDPKDPTKSKLTASVDPASVKTDLTTPKDFDQELRDDPRFFKVAKFPEIKFVSTKLEKTGDKTGRMAGDLTFMGVTKPVTLDVTFNGSFKEHPMTKKAALGFSATGVVKRSEFGLDAMIPFIGDDVSIAIEAEFQQP</sequence>
<feature type="chain" id="PRO_5020786147" evidence="1">
    <location>
        <begin position="23"/>
        <end position="203"/>
    </location>
</feature>
<gene>
    <name evidence="3" type="ORF">EV668_0735</name>
</gene>